<feature type="chain" id="PRO_5031404951" description="Alpha/beta hydrolase" evidence="1">
    <location>
        <begin position="29"/>
        <end position="322"/>
    </location>
</feature>
<evidence type="ECO:0000313" key="3">
    <source>
        <dbReference type="Proteomes" id="UP000530928"/>
    </source>
</evidence>
<evidence type="ECO:0000256" key="1">
    <source>
        <dbReference type="SAM" id="SignalP"/>
    </source>
</evidence>
<comment type="caution">
    <text evidence="2">The sequence shown here is derived from an EMBL/GenBank/DDBJ whole genome shotgun (WGS) entry which is preliminary data.</text>
</comment>
<name>A0A7W0CF87_9ACTN</name>
<dbReference type="Gene3D" id="3.40.50.1820">
    <property type="entry name" value="alpha/beta hydrolase"/>
    <property type="match status" value="1"/>
</dbReference>
<accession>A0A7W0CF87</accession>
<dbReference type="InterPro" id="IPR029058">
    <property type="entry name" value="AB_hydrolase_fold"/>
</dbReference>
<dbReference type="AlphaFoldDB" id="A0A7W0CF87"/>
<gene>
    <name evidence="2" type="ORF">HNR30_001432</name>
</gene>
<keyword evidence="1" id="KW-0732">Signal</keyword>
<dbReference type="EMBL" id="JACDUR010000001">
    <property type="protein sequence ID" value="MBA2890097.1"/>
    <property type="molecule type" value="Genomic_DNA"/>
</dbReference>
<dbReference type="SUPFAM" id="SSF53474">
    <property type="entry name" value="alpha/beta-Hydrolases"/>
    <property type="match status" value="1"/>
</dbReference>
<protein>
    <recommendedName>
        <fullName evidence="4">Alpha/beta hydrolase</fullName>
    </recommendedName>
</protein>
<proteinExistence type="predicted"/>
<keyword evidence="3" id="KW-1185">Reference proteome</keyword>
<dbReference type="Proteomes" id="UP000530928">
    <property type="component" value="Unassembled WGS sequence"/>
</dbReference>
<feature type="signal peptide" evidence="1">
    <location>
        <begin position="1"/>
        <end position="28"/>
    </location>
</feature>
<reference evidence="2 3" key="1">
    <citation type="submission" date="2020-07" db="EMBL/GenBank/DDBJ databases">
        <title>Genomic Encyclopedia of Type Strains, Phase IV (KMG-IV): sequencing the most valuable type-strain genomes for metagenomic binning, comparative biology and taxonomic classification.</title>
        <authorList>
            <person name="Goeker M."/>
        </authorList>
    </citation>
    <scope>NUCLEOTIDE SEQUENCE [LARGE SCALE GENOMIC DNA]</scope>
    <source>
        <strain evidence="2 3">DSM 45533</strain>
    </source>
</reference>
<dbReference type="RefSeq" id="WP_181608820.1">
    <property type="nucleotide sequence ID" value="NZ_BAABAM010000001.1"/>
</dbReference>
<organism evidence="2 3">
    <name type="scientific">Nonomuraea soli</name>
    <dbReference type="NCBI Taxonomy" id="1032476"/>
    <lineage>
        <taxon>Bacteria</taxon>
        <taxon>Bacillati</taxon>
        <taxon>Actinomycetota</taxon>
        <taxon>Actinomycetes</taxon>
        <taxon>Streptosporangiales</taxon>
        <taxon>Streptosporangiaceae</taxon>
        <taxon>Nonomuraea</taxon>
    </lineage>
</organism>
<sequence>MRIPRSISAPLAVLLTAAALATAPPAHARAAATKIENTVEIRCAFLNYRQSSDWFFPSGNPQGLLWLQHGFSRSNDHLDDLARAYAAAGWLVFAPTLPSADLFGCTVNNTGNNTDFLHNVADLFGKAADPGDKLGRSFADAKAKAGRSGLNLPATYVFAGHSAGGEAVSYVAQELRSDYPAAWPRLAGLILLDPVKSPVGNNLGAALNHLDNTPLPIQAISSPPYTCNSNASGTAELIAQIHKPFLGVRLVSGAHTDAEGASADGIGKLTCGTPQAQNVAALQRLATGWATGYLTGSPDPDLYPGGASYESLRSSGVIQTLG</sequence>
<evidence type="ECO:0008006" key="4">
    <source>
        <dbReference type="Google" id="ProtNLM"/>
    </source>
</evidence>
<evidence type="ECO:0000313" key="2">
    <source>
        <dbReference type="EMBL" id="MBA2890097.1"/>
    </source>
</evidence>